<dbReference type="InterPro" id="IPR009056">
    <property type="entry name" value="Cyt_c-like_dom"/>
</dbReference>
<dbReference type="SUPFAM" id="SSF46626">
    <property type="entry name" value="Cytochrome c"/>
    <property type="match status" value="1"/>
</dbReference>
<dbReference type="PANTHER" id="PTHR37823">
    <property type="entry name" value="CYTOCHROME C-553-LIKE"/>
    <property type="match status" value="1"/>
</dbReference>
<keyword evidence="9" id="KW-1185">Reference proteome</keyword>
<dbReference type="Proteomes" id="UP001634747">
    <property type="component" value="Unassembled WGS sequence"/>
</dbReference>
<keyword evidence="2 6" id="KW-0349">Heme</keyword>
<evidence type="ECO:0000259" key="7">
    <source>
        <dbReference type="PROSITE" id="PS51007"/>
    </source>
</evidence>
<evidence type="ECO:0000256" key="6">
    <source>
        <dbReference type="PROSITE-ProRule" id="PRU00433"/>
    </source>
</evidence>
<protein>
    <submittedName>
        <fullName evidence="8">C-type cytochrome</fullName>
    </submittedName>
</protein>
<keyword evidence="5 6" id="KW-0408">Iron</keyword>
<evidence type="ECO:0000313" key="9">
    <source>
        <dbReference type="Proteomes" id="UP001634747"/>
    </source>
</evidence>
<keyword evidence="3 6" id="KW-0479">Metal-binding</keyword>
<gene>
    <name evidence="8" type="ORF">ACK2TP_02045</name>
</gene>
<organism evidence="8 9">
    <name type="scientific">Terriglobus aquaticus</name>
    <dbReference type="NCBI Taxonomy" id="940139"/>
    <lineage>
        <taxon>Bacteria</taxon>
        <taxon>Pseudomonadati</taxon>
        <taxon>Acidobacteriota</taxon>
        <taxon>Terriglobia</taxon>
        <taxon>Terriglobales</taxon>
        <taxon>Acidobacteriaceae</taxon>
        <taxon>Terriglobus</taxon>
    </lineage>
</organism>
<keyword evidence="4" id="KW-0249">Electron transport</keyword>
<dbReference type="Gene3D" id="1.10.760.10">
    <property type="entry name" value="Cytochrome c-like domain"/>
    <property type="match status" value="1"/>
</dbReference>
<dbReference type="PROSITE" id="PS51007">
    <property type="entry name" value="CYTC"/>
    <property type="match status" value="1"/>
</dbReference>
<evidence type="ECO:0000256" key="5">
    <source>
        <dbReference type="ARBA" id="ARBA00023004"/>
    </source>
</evidence>
<evidence type="ECO:0000256" key="3">
    <source>
        <dbReference type="ARBA" id="ARBA00022723"/>
    </source>
</evidence>
<accession>A0ABW9KFS4</accession>
<evidence type="ECO:0000256" key="2">
    <source>
        <dbReference type="ARBA" id="ARBA00022617"/>
    </source>
</evidence>
<evidence type="ECO:0000256" key="1">
    <source>
        <dbReference type="ARBA" id="ARBA00022448"/>
    </source>
</evidence>
<name>A0ABW9KFS4_9BACT</name>
<dbReference type="InterPro" id="IPR051811">
    <property type="entry name" value="Cytochrome_c550/c551-like"/>
</dbReference>
<comment type="caution">
    <text evidence="8">The sequence shown here is derived from an EMBL/GenBank/DDBJ whole genome shotgun (WGS) entry which is preliminary data.</text>
</comment>
<evidence type="ECO:0000256" key="4">
    <source>
        <dbReference type="ARBA" id="ARBA00022982"/>
    </source>
</evidence>
<feature type="domain" description="Cytochrome c" evidence="7">
    <location>
        <begin position="12"/>
        <end position="95"/>
    </location>
</feature>
<dbReference type="RefSeq" id="WP_263413900.1">
    <property type="nucleotide sequence ID" value="NZ_BAABBH010000001.1"/>
</dbReference>
<dbReference type="PANTHER" id="PTHR37823:SF4">
    <property type="entry name" value="MENAQUINOL-CYTOCHROME C REDUCTASE CYTOCHROME B_C SUBUNIT"/>
    <property type="match status" value="1"/>
</dbReference>
<evidence type="ECO:0000313" key="8">
    <source>
        <dbReference type="EMBL" id="MFN2974536.1"/>
    </source>
</evidence>
<sequence>MAPAKPLDQLTPVEQSGHAVFVQHCSTCHHDRTTDPLNGPGLAGLYKKPYLPSGAPANDERVRNTIVHGRNNMPAQGYAMTDTELNDLLQYLHTL</sequence>
<dbReference type="EMBL" id="JBJYXY010000001">
    <property type="protein sequence ID" value="MFN2974536.1"/>
    <property type="molecule type" value="Genomic_DNA"/>
</dbReference>
<dbReference type="InterPro" id="IPR036909">
    <property type="entry name" value="Cyt_c-like_dom_sf"/>
</dbReference>
<reference evidence="8 9" key="1">
    <citation type="submission" date="2024-12" db="EMBL/GenBank/DDBJ databases">
        <authorList>
            <person name="Lee Y."/>
        </authorList>
    </citation>
    <scope>NUCLEOTIDE SEQUENCE [LARGE SCALE GENOMIC DNA]</scope>
    <source>
        <strain evidence="8 9">03SUJ4</strain>
    </source>
</reference>
<keyword evidence="1" id="KW-0813">Transport</keyword>
<dbReference type="Pfam" id="PF13442">
    <property type="entry name" value="Cytochrome_CBB3"/>
    <property type="match status" value="1"/>
</dbReference>
<proteinExistence type="predicted"/>